<comment type="caution">
    <text evidence="3">The sequence shown here is derived from an EMBL/GenBank/DDBJ whole genome shotgun (WGS) entry which is preliminary data.</text>
</comment>
<accession>A0A4Q7KFM7</accession>
<proteinExistence type="predicted"/>
<organism evidence="3 4">
    <name type="scientific">Herbihabitans rhizosphaerae</name>
    <dbReference type="NCBI Taxonomy" id="1872711"/>
    <lineage>
        <taxon>Bacteria</taxon>
        <taxon>Bacillati</taxon>
        <taxon>Actinomycetota</taxon>
        <taxon>Actinomycetes</taxon>
        <taxon>Pseudonocardiales</taxon>
        <taxon>Pseudonocardiaceae</taxon>
        <taxon>Herbihabitans</taxon>
    </lineage>
</organism>
<dbReference type="EMBL" id="SGWQ01000014">
    <property type="protein sequence ID" value="RZS31361.1"/>
    <property type="molecule type" value="Genomic_DNA"/>
</dbReference>
<name>A0A4Q7KFM7_9PSEU</name>
<dbReference type="AlphaFoldDB" id="A0A4Q7KFM7"/>
<feature type="region of interest" description="Disordered" evidence="1">
    <location>
        <begin position="277"/>
        <end position="310"/>
    </location>
</feature>
<keyword evidence="2" id="KW-1133">Transmembrane helix</keyword>
<dbReference type="Proteomes" id="UP000294257">
    <property type="component" value="Unassembled WGS sequence"/>
</dbReference>
<keyword evidence="2" id="KW-0472">Membrane</keyword>
<evidence type="ECO:0000256" key="2">
    <source>
        <dbReference type="SAM" id="Phobius"/>
    </source>
</evidence>
<evidence type="ECO:0000256" key="1">
    <source>
        <dbReference type="SAM" id="MobiDB-lite"/>
    </source>
</evidence>
<gene>
    <name evidence="3" type="ORF">EV193_11452</name>
</gene>
<evidence type="ECO:0000313" key="4">
    <source>
        <dbReference type="Proteomes" id="UP000294257"/>
    </source>
</evidence>
<keyword evidence="2" id="KW-0812">Transmembrane</keyword>
<feature type="transmembrane region" description="Helical" evidence="2">
    <location>
        <begin position="26"/>
        <end position="47"/>
    </location>
</feature>
<reference evidence="3 4" key="1">
    <citation type="submission" date="2019-02" db="EMBL/GenBank/DDBJ databases">
        <title>Genomic Encyclopedia of Type Strains, Phase IV (KMG-IV): sequencing the most valuable type-strain genomes for metagenomic binning, comparative biology and taxonomic classification.</title>
        <authorList>
            <person name="Goeker M."/>
        </authorList>
    </citation>
    <scope>NUCLEOTIDE SEQUENCE [LARGE SCALE GENOMIC DNA]</scope>
    <source>
        <strain evidence="3 4">DSM 101727</strain>
    </source>
</reference>
<evidence type="ECO:0000313" key="3">
    <source>
        <dbReference type="EMBL" id="RZS31361.1"/>
    </source>
</evidence>
<keyword evidence="4" id="KW-1185">Reference proteome</keyword>
<feature type="region of interest" description="Disordered" evidence="1">
    <location>
        <begin position="1"/>
        <end position="21"/>
    </location>
</feature>
<sequence length="310" mass="32944">MQPSATLRRVSAVSDHPSGRERRNKVLGKLVSPLLLIVILGTLAYFARDDLREAVTRDAAPVVSSGPTTTPGAMVPDAVVDLAAPFTGTHAAGWANGDAGIVAPPAAPIGKHTAAQVADAYARVRTLLIATRLDRAVIERHDLAPVLALISPDERAHLLKLVREKPGTAYAQVTRIAPGFRLLPVAPKVSGRMWAAPGPDGELIVHTDYLFAYAFHADAPKKLADVHDIVSVDRFQAAYPLYVGDQWTVGSRGLAFGEISSYHYSMACGALKRGELAPAHSEQTPGGTKDDPRKFYDPAAPLPSESTCPG</sequence>
<protein>
    <submittedName>
        <fullName evidence="3">Uncharacterized protein</fullName>
    </submittedName>
</protein>